<gene>
    <name evidence="3" type="primary">sprA</name>
    <name evidence="3" type="ORF">QWY31_04225</name>
</gene>
<organism evidence="3 4">
    <name type="scientific">Shiella aurantiaca</name>
    <dbReference type="NCBI Taxonomy" id="3058365"/>
    <lineage>
        <taxon>Bacteria</taxon>
        <taxon>Pseudomonadati</taxon>
        <taxon>Bacteroidota</taxon>
        <taxon>Cytophagia</taxon>
        <taxon>Cytophagales</taxon>
        <taxon>Shiellaceae</taxon>
        <taxon>Shiella</taxon>
    </lineage>
</organism>
<dbReference type="InterPro" id="IPR026377">
    <property type="entry name" value="Cell_surface_SprA"/>
</dbReference>
<feature type="domain" description="Gliding motility protein SprA N-terminal" evidence="2">
    <location>
        <begin position="1117"/>
        <end position="1613"/>
    </location>
</feature>
<protein>
    <submittedName>
        <fullName evidence="3">Cell surface protein SprA</fullName>
    </submittedName>
</protein>
<proteinExistence type="predicted"/>
<dbReference type="RefSeq" id="WP_320003221.1">
    <property type="nucleotide sequence ID" value="NZ_JAUHJS010000002.1"/>
</dbReference>
<feature type="region of interest" description="Disordered" evidence="1">
    <location>
        <begin position="50"/>
        <end position="73"/>
    </location>
</feature>
<feature type="domain" description="Gliding motility protein SprA N-terminal" evidence="2">
    <location>
        <begin position="122"/>
        <end position="469"/>
    </location>
</feature>
<reference evidence="3" key="1">
    <citation type="submission" date="2023-06" db="EMBL/GenBank/DDBJ databases">
        <title>Cytophagales bacterium Strain LB-30, isolated from soil.</title>
        <authorList>
            <person name="Liu B."/>
        </authorList>
    </citation>
    <scope>NUCLEOTIDE SEQUENCE</scope>
    <source>
        <strain evidence="3">LB-30</strain>
    </source>
</reference>
<dbReference type="InterPro" id="IPR025684">
    <property type="entry name" value="SprA_N_dom"/>
</dbReference>
<evidence type="ECO:0000313" key="3">
    <source>
        <dbReference type="EMBL" id="MDN4164694.1"/>
    </source>
</evidence>
<comment type="caution">
    <text evidence="3">The sequence shown here is derived from an EMBL/GenBank/DDBJ whole genome shotgun (WGS) entry which is preliminary data.</text>
</comment>
<dbReference type="Pfam" id="PF14349">
    <property type="entry name" value="SprA_N"/>
    <property type="match status" value="2"/>
</dbReference>
<evidence type="ECO:0000313" key="4">
    <source>
        <dbReference type="Proteomes" id="UP001168552"/>
    </source>
</evidence>
<evidence type="ECO:0000256" key="1">
    <source>
        <dbReference type="SAM" id="MobiDB-lite"/>
    </source>
</evidence>
<keyword evidence="4" id="KW-1185">Reference proteome</keyword>
<sequence length="2376" mass="269504">MRKSYGYHFTIIGVVSILTVWLSDAKPYANTWNAQRWYAFLTDTVPADSSEADTLLPYSPSRRSTFQPKDRMGDPITFGSSPSPLLLKDPASLTLDAEIDTAMNYTIYEKMGDINYRPTTTMSFEEFSAYEEKKMIKDYWKDRAAELDGESAMSGRQLVPTLYFSPIFDRIFGGSYVNIEPSGFVTLDFGVNFPRTYNPGLTIRQQRGGGGFKFDQQISMNVVGKVGEKLTVAANFDNNNTFDFENNMKVEYTGFEEDIIKKIEIGNVSLPINNSLISGGQNLFGIKTQMQFGKLYVTSILSNQRGKADNIALEGGSQLRDFEIRGSEYDENRHFFLSHYFRDNYERWLRNSPQITSGVTISRVEVYVINRNQDTENLRSVLGVMDLGEADTIYRDKPRFVIPSKSGSPSDNQANNVYSTVLNLNKSVDQIANQVEQQLNYVKSTDYEINVARKLEEGSEYVINKQLGYISLLRKLQNDDLLAVAYEYSVNGATYKVGELTEDYQGRPATEVAILKLLRPNNINRSIPSWDLMMKNIYNLNATQVSREDFQLRIIYRDDRSGVDNPSLHESSLKNKQLLQLANLDRLNPNNDQQPDGNFDFIEGVTINTRNGEIIFPVLEPFGKTLENSFLPDEQGFKNKYVFNELYRSTKAEAELNATKNKFFLVGKLQAGSSNEIILPGIGISPGSVRVTAGNTALTEGLDYTVDYQLGRVVIINEGVLNSGKKIDIAYEKADLFTFQQRSLVGTRFDYKVGDKLNVGATYLRYNERPNVTRNSIGTEPMRNVLWGFDLNYSTDWRFLTKMIDALPLVETKEMSSISFSGEFAQLRPGTSNFVDGEGTSYIDDFENSATPFNLASPALWRLAATPQTDDSRFDKSFGGDTLGLNYKRAKLAWYSIDNVFYYGGNNRPDNITEEDLYNHYIRKVIPQELFQRDREQVNINIPVFDLAYYPAERGPYNYNRAEIGSNGRFQSDLRQNWAGITRAITSDVDFDKTNIEYIEFWMMDPFISGTNGVVQDGSNSPQNNTTGGELYFNLGNISEDVMRDKRHAFENGLPPDYNPASTFQNAWGRVTRQQYLNNAFDNSAGSRENQDIGFDGLKDADEAAKFSDFVRNVPAATDDPSGDNYSYFLSSSLDQAGAGVLERYKNINGLDGNSPLANNDLQFTQSTSQLPDNEDLNGDNIINDLESYYEYKLELRPNSMVIGQNYIVDKVTSAPVDGSNEQVDWYLFRVPIRQPDKVYGSIDGFKTIRFLRTYLTGFTQPVVLRMAKFQLVGSQWRKYKSLYNNSSFDEAFEDRDPNFTVSVVGFEENGSSGDNKVAYTLPPGIIRDRDNTSVVERRVNEQSLQLCVDNMEYKDARAVYKNVTLDLINYGRLKMFIHAQSQNVTETGELRAFVRLGTDFEENYYEIELPLEITPYGTVNPTVIWPESNELDISFGQLYELKARRQTVRGQRNDALINDPFSYAEGKYKLTIRGRPDLSSVQVLMIGVRNPEGTTNRPKSVCIWANELRVTDFDQTAGWAANASLNTKLADVASITASTRHTTVGFGNIQQKISERTREETTEFDLSANITADKFLPAFLGLKVPMYLGYQTTIITPFFDPRDPDIPLQATLNAYDNAEDRRNYLRLVQDRSERRSINFTNVRKVKIKADAPKHFYDVENLSFSYAYSEQVRSNFTTESYILRNYKGAVAYNYTAKDISIEPFKKAKGLKSPYLKILKEANFSPLPNTLGFRYDLDRRFVRTQYRNADLSIDGIEPFFEKQFNFNRNYNWRWGLTKALTVDYTANVMAIVDESPDDIDTQFERNEITNNLKSLGRMKNFNQTIGANYRLPLDKIPFTDWISADARYAAGYLWESGSYNAIDSLSQINIFGHDIQNNRDQSINGKIDMVKLYNKVKILKTVNTPPRKGKGDTLWIHQPKGRFAKNTLKLLMAVKSINGTYSVKESTRLPGFRFRPYVFGLDSGLTAPGIPFLLGDQDPSIRFTAADPANNWLVRSQEQTDLFAQNRTVDLSLRANIEPFTDVKIQLDARKTKSANYTELFKIDSLGQDFQSLNINRAGSYTITTMMINTAFDRTNSELQSNTFAAFERNLITMQQRLGTVEGVPYDTTAQDVIIPAFLAAYTGQSANTVSTSPVPTIPLPNWRIDYAGLSKIEALKEVFTSVNLTHAYTSTYNIASYNRAAIQGASAETVDLSNSIEKYPRAIQENGVLRPIYIINAITLRESFSPLIGINVKTKSKVTARVEYKRERALNLSLSNVQIQENLNEDWVVDIGYTKSNLKLPFRSKGRIITLKNEITFRCNFTIRDSQTIQRQLGQSNVITSGAVNLQLRPTINYVINKRINLQMYFERTVNEPSVSTSFRRTNTAGGVQLRFNLAQ</sequence>
<dbReference type="Proteomes" id="UP001168552">
    <property type="component" value="Unassembled WGS sequence"/>
</dbReference>
<evidence type="ECO:0000259" key="2">
    <source>
        <dbReference type="Pfam" id="PF14349"/>
    </source>
</evidence>
<dbReference type="EMBL" id="JAUHJS010000002">
    <property type="protein sequence ID" value="MDN4164694.1"/>
    <property type="molecule type" value="Genomic_DNA"/>
</dbReference>
<dbReference type="NCBIfam" id="TIGR04189">
    <property type="entry name" value="surface_SprA"/>
    <property type="match status" value="1"/>
</dbReference>
<accession>A0ABT8F378</accession>
<name>A0ABT8F378_9BACT</name>